<evidence type="ECO:0000313" key="4">
    <source>
        <dbReference type="Proteomes" id="UP000254817"/>
    </source>
</evidence>
<name>A0A376MTP7_ECOLX</name>
<organism evidence="3 4">
    <name type="scientific">Escherichia coli</name>
    <dbReference type="NCBI Taxonomy" id="562"/>
    <lineage>
        <taxon>Bacteria</taxon>
        <taxon>Pseudomonadati</taxon>
        <taxon>Pseudomonadota</taxon>
        <taxon>Gammaproteobacteria</taxon>
        <taxon>Enterobacterales</taxon>
        <taxon>Enterobacteriaceae</taxon>
        <taxon>Escherichia</taxon>
    </lineage>
</organism>
<feature type="chain" id="PRO_5016862599" evidence="1">
    <location>
        <begin position="22"/>
        <end position="101"/>
    </location>
</feature>
<feature type="domain" description="Bacterial Ig-like" evidence="2">
    <location>
        <begin position="26"/>
        <end position="99"/>
    </location>
</feature>
<dbReference type="Proteomes" id="UP000254817">
    <property type="component" value="Unassembled WGS sequence"/>
</dbReference>
<protein>
    <submittedName>
        <fullName evidence="3">Adhesin for cattle intestine colonization</fullName>
    </submittedName>
</protein>
<dbReference type="Gene3D" id="2.60.40.10">
    <property type="entry name" value="Immunoglobulins"/>
    <property type="match status" value="1"/>
</dbReference>
<evidence type="ECO:0000259" key="2">
    <source>
        <dbReference type="Pfam" id="PF19077"/>
    </source>
</evidence>
<dbReference type="AlphaFoldDB" id="A0A376MTP7"/>
<sequence>MATPAAAITPLLSILSAPAMGINIDSLQADTGLSASDFITSVSPVVVNGSLTAALASNETAQISIDGGVTWTTLTVTGTTWRYNDSRTLTDGNYLYQVRGD</sequence>
<keyword evidence="1" id="KW-0732">Signal</keyword>
<dbReference type="EMBL" id="UGAW01000001">
    <property type="protein sequence ID" value="STG53365.1"/>
    <property type="molecule type" value="Genomic_DNA"/>
</dbReference>
<evidence type="ECO:0000256" key="1">
    <source>
        <dbReference type="SAM" id="SignalP"/>
    </source>
</evidence>
<feature type="signal peptide" evidence="1">
    <location>
        <begin position="1"/>
        <end position="21"/>
    </location>
</feature>
<accession>A0A376MTP7</accession>
<dbReference type="InterPro" id="IPR044016">
    <property type="entry name" value="Big_13"/>
</dbReference>
<evidence type="ECO:0000313" key="3">
    <source>
        <dbReference type="EMBL" id="STG53365.1"/>
    </source>
</evidence>
<dbReference type="InterPro" id="IPR013783">
    <property type="entry name" value="Ig-like_fold"/>
</dbReference>
<reference evidence="3 4" key="1">
    <citation type="submission" date="2018-06" db="EMBL/GenBank/DDBJ databases">
        <authorList>
            <consortium name="Pathogen Informatics"/>
            <person name="Doyle S."/>
        </authorList>
    </citation>
    <scope>NUCLEOTIDE SEQUENCE [LARGE SCALE GENOMIC DNA]</scope>
    <source>
        <strain evidence="3 4">NCTC11112</strain>
    </source>
</reference>
<dbReference type="Pfam" id="PF19077">
    <property type="entry name" value="Big_13"/>
    <property type="match status" value="1"/>
</dbReference>
<proteinExistence type="predicted"/>
<gene>
    <name evidence="3" type="primary">siiEA_9</name>
    <name evidence="3" type="ORF">NCTC11112_03905</name>
</gene>